<proteinExistence type="predicted"/>
<name>A0A4S1W8U3_9SPHN</name>
<gene>
    <name evidence="2" type="ORF">E5A74_16875</name>
</gene>
<keyword evidence="3" id="KW-1185">Reference proteome</keyword>
<feature type="transmembrane region" description="Helical" evidence="1">
    <location>
        <begin position="83"/>
        <end position="101"/>
    </location>
</feature>
<dbReference type="PROSITE" id="PS51257">
    <property type="entry name" value="PROKAR_LIPOPROTEIN"/>
    <property type="match status" value="1"/>
</dbReference>
<feature type="transmembrane region" description="Helical" evidence="1">
    <location>
        <begin position="113"/>
        <end position="135"/>
    </location>
</feature>
<feature type="transmembrane region" description="Helical" evidence="1">
    <location>
        <begin position="54"/>
        <end position="76"/>
    </location>
</feature>
<evidence type="ECO:0000256" key="1">
    <source>
        <dbReference type="SAM" id="Phobius"/>
    </source>
</evidence>
<dbReference type="OrthoDB" id="7507670at2"/>
<evidence type="ECO:0000313" key="3">
    <source>
        <dbReference type="Proteomes" id="UP000309848"/>
    </source>
</evidence>
<sequence>MRQRPTGWFTLIAVLLVAWGLLGCLSLYLHIAYGPDIDPAATDWDRAFYAALPAWLNAVYAVAVGTGLLGSIALLMRSRLARPLYLVSLIAVIVQFGTLFLTTDLIAHKGVVVATGFPIFIALMAVFQIWFAGYAQRRGWLG</sequence>
<dbReference type="Proteomes" id="UP000309848">
    <property type="component" value="Unassembled WGS sequence"/>
</dbReference>
<keyword evidence="1" id="KW-1133">Transmembrane helix</keyword>
<feature type="transmembrane region" description="Helical" evidence="1">
    <location>
        <begin position="7"/>
        <end position="34"/>
    </location>
</feature>
<keyword evidence="1" id="KW-0812">Transmembrane</keyword>
<accession>A0A4S1W8U3</accession>
<organism evidence="2 3">
    <name type="scientific">Sphingomonas naasensis</name>
    <dbReference type="NCBI Taxonomy" id="1344951"/>
    <lineage>
        <taxon>Bacteria</taxon>
        <taxon>Pseudomonadati</taxon>
        <taxon>Pseudomonadota</taxon>
        <taxon>Alphaproteobacteria</taxon>
        <taxon>Sphingomonadales</taxon>
        <taxon>Sphingomonadaceae</taxon>
        <taxon>Sphingomonas</taxon>
    </lineage>
</organism>
<dbReference type="EMBL" id="SRXU01000008">
    <property type="protein sequence ID" value="TGX39324.1"/>
    <property type="molecule type" value="Genomic_DNA"/>
</dbReference>
<evidence type="ECO:0000313" key="2">
    <source>
        <dbReference type="EMBL" id="TGX39324.1"/>
    </source>
</evidence>
<protein>
    <recommendedName>
        <fullName evidence="4">Sugar transporter</fullName>
    </recommendedName>
</protein>
<comment type="caution">
    <text evidence="2">The sequence shown here is derived from an EMBL/GenBank/DDBJ whole genome shotgun (WGS) entry which is preliminary data.</text>
</comment>
<evidence type="ECO:0008006" key="4">
    <source>
        <dbReference type="Google" id="ProtNLM"/>
    </source>
</evidence>
<dbReference type="AlphaFoldDB" id="A0A4S1W8U3"/>
<reference evidence="2 3" key="1">
    <citation type="submission" date="2019-04" db="EMBL/GenBank/DDBJ databases">
        <title>Sphingomonas psychrotolerans sp. nov., isolated from soil in the Tianshan Mountains, Xinjiang, China.</title>
        <authorList>
            <person name="Luo Y."/>
            <person name="Sheng H."/>
        </authorList>
    </citation>
    <scope>NUCLEOTIDE SEQUENCE [LARGE SCALE GENOMIC DNA]</scope>
    <source>
        <strain evidence="2 3">KIS18-15</strain>
    </source>
</reference>
<keyword evidence="1" id="KW-0472">Membrane</keyword>